<dbReference type="RefSeq" id="WP_211957400.1">
    <property type="nucleotide sequence ID" value="NZ_CAJPVI010000057.1"/>
</dbReference>
<sequence>MAKQLAIVIDASGSMYHSAGNGSSLDKIVEASQSVQYIIDEIQNKTTTDGDTWAVSLWYFATQTSSLFAQVNFPVGSTAGLKTLVTLIENEVVVQGAVGHMTDIFRAVRTVADYMVANPPLLFPPGYAKKIVLFTDGNQTIEHSGLLTQNGYEAEQGVDFATLLNGNAIALNAQGIGSDLLNMTLTDLVAEALPAGSTVKTISATPQYAADTSAALMTNSMKVVNNNGILPLRPLSRPPSRLLWEQFSLPALVPEGADGRTRRRNEEFFEVDVDDITQELLLGLTWHHPGRPSIEARSPSGTSYRNGLNGAFEIGVGWMTALHIPAPESGTWRVHVAGDPQFRPLRMNLMARSVCPEFDLLLRVDPYLLKPHDTSIVTATPMYKNNIAEGKFQAVLSDFRGRSWPMALQSDGTLAAKADFPVPGRAPLRVELHGLLEGRRKVERMEFTSVQVGRPHEPRLAVSPDHYRPGQRYTVNVTISDAEFTAATQISFGTGIDVRRFRVLTPIAAIAEIIVAGNAFSGTREVLTFQPDAETLGGIVVEGQQAGDGQRPMTGFIRALRFDARGRLVAALLDADRELAVPRHDERLQHLLEKARDTNAAVEITLDEQGRLASITVSE</sequence>
<dbReference type="InterPro" id="IPR036465">
    <property type="entry name" value="vWFA_dom_sf"/>
</dbReference>
<name>A0ABN7Q7U1_9BURK</name>
<dbReference type="InterPro" id="IPR013783">
    <property type="entry name" value="Ig-like_fold"/>
</dbReference>
<evidence type="ECO:0000313" key="3">
    <source>
        <dbReference type="Proteomes" id="UP000672657"/>
    </source>
</evidence>
<comment type="caution">
    <text evidence="2">The sequence shown here is derived from an EMBL/GenBank/DDBJ whole genome shotgun (WGS) entry which is preliminary data.</text>
</comment>
<dbReference type="PROSITE" id="PS50234">
    <property type="entry name" value="VWFA"/>
    <property type="match status" value="1"/>
</dbReference>
<evidence type="ECO:0000259" key="1">
    <source>
        <dbReference type="PROSITE" id="PS50234"/>
    </source>
</evidence>
<keyword evidence="3" id="KW-1185">Reference proteome</keyword>
<protein>
    <recommendedName>
        <fullName evidence="1">VWFA domain-containing protein</fullName>
    </recommendedName>
</protein>
<proteinExistence type="predicted"/>
<accession>A0ABN7Q7U1</accession>
<dbReference type="Gene3D" id="3.40.50.410">
    <property type="entry name" value="von Willebrand factor, type A domain"/>
    <property type="match status" value="1"/>
</dbReference>
<dbReference type="InterPro" id="IPR002035">
    <property type="entry name" value="VWF_A"/>
</dbReference>
<feature type="domain" description="VWFA" evidence="1">
    <location>
        <begin position="4"/>
        <end position="221"/>
    </location>
</feature>
<dbReference type="CDD" id="cd00198">
    <property type="entry name" value="vWFA"/>
    <property type="match status" value="1"/>
</dbReference>
<dbReference type="Proteomes" id="UP000672657">
    <property type="component" value="Unassembled WGS sequence"/>
</dbReference>
<gene>
    <name evidence="2" type="ORF">LMG26411_06576</name>
</gene>
<dbReference type="EMBL" id="CAJPVI010000057">
    <property type="protein sequence ID" value="CAG2159274.1"/>
    <property type="molecule type" value="Genomic_DNA"/>
</dbReference>
<dbReference type="SUPFAM" id="SSF53300">
    <property type="entry name" value="vWA-like"/>
    <property type="match status" value="1"/>
</dbReference>
<reference evidence="2 3" key="1">
    <citation type="submission" date="2021-03" db="EMBL/GenBank/DDBJ databases">
        <authorList>
            <person name="Peeters C."/>
        </authorList>
    </citation>
    <scope>NUCLEOTIDE SEQUENCE [LARGE SCALE GENOMIC DNA]</scope>
    <source>
        <strain evidence="2 3">LMG 26411</strain>
    </source>
</reference>
<evidence type="ECO:0000313" key="2">
    <source>
        <dbReference type="EMBL" id="CAG2159274.1"/>
    </source>
</evidence>
<organism evidence="2 3">
    <name type="scientific">Cupriavidus numazuensis</name>
    <dbReference type="NCBI Taxonomy" id="221992"/>
    <lineage>
        <taxon>Bacteria</taxon>
        <taxon>Pseudomonadati</taxon>
        <taxon>Pseudomonadota</taxon>
        <taxon>Betaproteobacteria</taxon>
        <taxon>Burkholderiales</taxon>
        <taxon>Burkholderiaceae</taxon>
        <taxon>Cupriavidus</taxon>
    </lineage>
</organism>
<dbReference type="Gene3D" id="2.60.40.10">
    <property type="entry name" value="Immunoglobulins"/>
    <property type="match status" value="1"/>
</dbReference>